<dbReference type="SUPFAM" id="SSF81321">
    <property type="entry name" value="Family A G protein-coupled receptor-like"/>
    <property type="match status" value="1"/>
</dbReference>
<evidence type="ECO:0000313" key="12">
    <source>
        <dbReference type="Proteomes" id="UP000515156"/>
    </source>
</evidence>
<dbReference type="GeneID" id="115457183"/>
<evidence type="ECO:0000256" key="6">
    <source>
        <dbReference type="ARBA" id="ARBA00022989"/>
    </source>
</evidence>
<feature type="transmembrane region" description="Helical" evidence="10">
    <location>
        <begin position="239"/>
        <end position="262"/>
    </location>
</feature>
<dbReference type="PROSITE" id="PS50262">
    <property type="entry name" value="G_PROTEIN_RECEP_F1_2"/>
    <property type="match status" value="1"/>
</dbReference>
<dbReference type="Proteomes" id="UP000515156">
    <property type="component" value="Chromosome 14"/>
</dbReference>
<dbReference type="InterPro" id="IPR000725">
    <property type="entry name" value="Olfact_rcpt"/>
</dbReference>
<comment type="subcellular location">
    <subcellularLocation>
        <location evidence="1 10">Cell membrane</location>
        <topology evidence="1 10">Multi-pass membrane protein</topology>
    </subcellularLocation>
</comment>
<evidence type="ECO:0000313" key="13">
    <source>
        <dbReference type="RefSeq" id="XP_030042468.1"/>
    </source>
</evidence>
<dbReference type="PROSITE" id="PS00237">
    <property type="entry name" value="G_PROTEIN_RECEP_F1_1"/>
    <property type="match status" value="1"/>
</dbReference>
<keyword evidence="9" id="KW-0297">G-protein coupled receptor</keyword>
<dbReference type="PRINTS" id="PR00245">
    <property type="entry name" value="OLFACTORYR"/>
</dbReference>
<keyword evidence="2 10" id="KW-1003">Cell membrane</keyword>
<feature type="transmembrane region" description="Helical" evidence="10">
    <location>
        <begin position="274"/>
        <end position="293"/>
    </location>
</feature>
<evidence type="ECO:0000256" key="4">
    <source>
        <dbReference type="ARBA" id="ARBA00022692"/>
    </source>
</evidence>
<name>A0A6P7WQ18_9AMPH</name>
<dbReference type="GO" id="GO:0004930">
    <property type="term" value="F:G protein-coupled receptor activity"/>
    <property type="evidence" value="ECO:0007669"/>
    <property type="project" value="UniProtKB-KW"/>
</dbReference>
<keyword evidence="12" id="KW-1185">Reference proteome</keyword>
<accession>A0A6P7WQ18</accession>
<dbReference type="InterPro" id="IPR000276">
    <property type="entry name" value="GPCR_Rhodpsn"/>
</dbReference>
<keyword evidence="5 10" id="KW-0552">Olfaction</keyword>
<evidence type="ECO:0000256" key="3">
    <source>
        <dbReference type="ARBA" id="ARBA00022606"/>
    </source>
</evidence>
<dbReference type="Gene3D" id="1.20.1070.10">
    <property type="entry name" value="Rhodopsin 7-helix transmembrane proteins"/>
    <property type="match status" value="1"/>
</dbReference>
<feature type="transmembrane region" description="Helical" evidence="10">
    <location>
        <begin position="141"/>
        <end position="165"/>
    </location>
</feature>
<evidence type="ECO:0000259" key="11">
    <source>
        <dbReference type="PROSITE" id="PS50262"/>
    </source>
</evidence>
<evidence type="ECO:0000256" key="5">
    <source>
        <dbReference type="ARBA" id="ARBA00022725"/>
    </source>
</evidence>
<dbReference type="InParanoid" id="A0A6P7WQ18"/>
<feature type="domain" description="G-protein coupled receptors family 1 profile" evidence="11">
    <location>
        <begin position="42"/>
        <end position="291"/>
    </location>
</feature>
<dbReference type="Pfam" id="PF13853">
    <property type="entry name" value="7tm_4"/>
    <property type="match status" value="1"/>
</dbReference>
<evidence type="ECO:0000256" key="10">
    <source>
        <dbReference type="RuleBase" id="RU363047"/>
    </source>
</evidence>
<keyword evidence="3 10" id="KW-0716">Sensory transduction</keyword>
<keyword evidence="8 9" id="KW-0807">Transducer</keyword>
<sequence length="315" mass="35382">MTWRNQTSVMEFVLLAFSHLSVPLPILMFTLFLLIYFITLSGNLMIIALVTVEPVLNTPMYFFLRNLSFLEICYTSVILPKMLQTFLLEENHISFAACAVQLFSFTLLAVTESFLLATMAYDRYVAICNPLHYTIMMSNNVCARLAASSWAIGTLVSLVQTSLIFNLPYCGPNKITHFFCDIAPLLNLACSDTRMIEFEISLCSMFFGMTPCLLVVISYASIITAILKIHSSKGRSKVFSTCASHLTSVSLFYGSGSLIYVLPKSIYTQDMAEIISLFYLVVTPLLNPLIYSLRNKEMKTALRKLTVGQVASQKW</sequence>
<dbReference type="InterPro" id="IPR017452">
    <property type="entry name" value="GPCR_Rhodpsn_7TM"/>
</dbReference>
<gene>
    <name evidence="13" type="primary">LOC115457183</name>
</gene>
<evidence type="ECO:0000256" key="1">
    <source>
        <dbReference type="ARBA" id="ARBA00004651"/>
    </source>
</evidence>
<dbReference type="CDD" id="cd15225">
    <property type="entry name" value="7tmA_OR10A-like"/>
    <property type="match status" value="1"/>
</dbReference>
<dbReference type="PRINTS" id="PR00237">
    <property type="entry name" value="GPCRRHODOPSN"/>
</dbReference>
<dbReference type="KEGG" id="muo:115457183"/>
<evidence type="ECO:0000256" key="8">
    <source>
        <dbReference type="ARBA" id="ARBA00023224"/>
    </source>
</evidence>
<evidence type="ECO:0000256" key="9">
    <source>
        <dbReference type="RuleBase" id="RU000688"/>
    </source>
</evidence>
<evidence type="ECO:0000256" key="2">
    <source>
        <dbReference type="ARBA" id="ARBA00022475"/>
    </source>
</evidence>
<keyword evidence="4 9" id="KW-0812">Transmembrane</keyword>
<feature type="transmembrane region" description="Helical" evidence="10">
    <location>
        <begin position="205"/>
        <end position="227"/>
    </location>
</feature>
<dbReference type="PANTHER" id="PTHR26453">
    <property type="entry name" value="OLFACTORY RECEPTOR"/>
    <property type="match status" value="1"/>
</dbReference>
<reference evidence="13" key="1">
    <citation type="submission" date="2025-08" db="UniProtKB">
        <authorList>
            <consortium name="RefSeq"/>
        </authorList>
    </citation>
    <scope>IDENTIFICATION</scope>
</reference>
<dbReference type="RefSeq" id="XP_030042468.1">
    <property type="nucleotide sequence ID" value="XM_030186608.1"/>
</dbReference>
<dbReference type="FunFam" id="1.20.1070.10:FF:000001">
    <property type="entry name" value="Olfactory receptor"/>
    <property type="match status" value="1"/>
</dbReference>
<dbReference type="OrthoDB" id="9975554at2759"/>
<dbReference type="AlphaFoldDB" id="A0A6P7WQ18"/>
<proteinExistence type="inferred from homology"/>
<feature type="transmembrane region" description="Helical" evidence="10">
    <location>
        <begin position="12"/>
        <end position="38"/>
    </location>
</feature>
<organism evidence="12 13">
    <name type="scientific">Microcaecilia unicolor</name>
    <dbReference type="NCBI Taxonomy" id="1415580"/>
    <lineage>
        <taxon>Eukaryota</taxon>
        <taxon>Metazoa</taxon>
        <taxon>Chordata</taxon>
        <taxon>Craniata</taxon>
        <taxon>Vertebrata</taxon>
        <taxon>Euteleostomi</taxon>
        <taxon>Amphibia</taxon>
        <taxon>Gymnophiona</taxon>
        <taxon>Siphonopidae</taxon>
        <taxon>Microcaecilia</taxon>
    </lineage>
</organism>
<dbReference type="GO" id="GO:0004984">
    <property type="term" value="F:olfactory receptor activity"/>
    <property type="evidence" value="ECO:0007669"/>
    <property type="project" value="InterPro"/>
</dbReference>
<keyword evidence="7 10" id="KW-0472">Membrane</keyword>
<protein>
    <recommendedName>
        <fullName evidence="10">Olfactory receptor</fullName>
    </recommendedName>
</protein>
<keyword evidence="9" id="KW-0675">Receptor</keyword>
<comment type="similarity">
    <text evidence="9">Belongs to the G-protein coupled receptor 1 family.</text>
</comment>
<feature type="transmembrane region" description="Helical" evidence="10">
    <location>
        <begin position="93"/>
        <end position="121"/>
    </location>
</feature>
<evidence type="ECO:0000256" key="7">
    <source>
        <dbReference type="ARBA" id="ARBA00023136"/>
    </source>
</evidence>
<keyword evidence="6 10" id="KW-1133">Transmembrane helix</keyword>
<dbReference type="GO" id="GO:0005886">
    <property type="term" value="C:plasma membrane"/>
    <property type="evidence" value="ECO:0007669"/>
    <property type="project" value="UniProtKB-SubCell"/>
</dbReference>